<keyword evidence="3" id="KW-1185">Reference proteome</keyword>
<dbReference type="AlphaFoldDB" id="A0A846XQ62"/>
<feature type="compositionally biased region" description="Gly residues" evidence="1">
    <location>
        <begin position="65"/>
        <end position="82"/>
    </location>
</feature>
<dbReference type="Pfam" id="PF14013">
    <property type="entry name" value="MT0933_antitox"/>
    <property type="match status" value="1"/>
</dbReference>
<evidence type="ECO:0000256" key="1">
    <source>
        <dbReference type="SAM" id="MobiDB-lite"/>
    </source>
</evidence>
<evidence type="ECO:0000313" key="2">
    <source>
        <dbReference type="EMBL" id="NKY37319.1"/>
    </source>
</evidence>
<dbReference type="RefSeq" id="WP_068040733.1">
    <property type="nucleotide sequence ID" value="NZ_JAAXOO010000008.1"/>
</dbReference>
<feature type="region of interest" description="Disordered" evidence="1">
    <location>
        <begin position="1"/>
        <end position="82"/>
    </location>
</feature>
<name>A0A846XQ62_9NOCA</name>
<protein>
    <submittedName>
        <fullName evidence="2">Antitoxin</fullName>
    </submittedName>
</protein>
<accession>A0A846XQ62</accession>
<comment type="caution">
    <text evidence="2">The sequence shown here is derived from an EMBL/GenBank/DDBJ whole genome shotgun (WGS) entry which is preliminary data.</text>
</comment>
<sequence>MSLMDNLKNLAGKGQEAAAKNSDKINQAVDKAGDFIDEKTKGKYSDKIQKGKEAARKVVPPDQPGGPGQPGEPGEPGSGPRP</sequence>
<feature type="compositionally biased region" description="Basic and acidic residues" evidence="1">
    <location>
        <begin position="31"/>
        <end position="56"/>
    </location>
</feature>
<dbReference type="Proteomes" id="UP000565715">
    <property type="component" value="Unassembled WGS sequence"/>
</dbReference>
<gene>
    <name evidence="2" type="ORF">HGA13_30245</name>
</gene>
<proteinExistence type="predicted"/>
<evidence type="ECO:0000313" key="3">
    <source>
        <dbReference type="Proteomes" id="UP000565715"/>
    </source>
</evidence>
<dbReference type="EMBL" id="JAAXOO010000008">
    <property type="protein sequence ID" value="NKY37319.1"/>
    <property type="molecule type" value="Genomic_DNA"/>
</dbReference>
<dbReference type="InterPro" id="IPR028037">
    <property type="entry name" value="Antitoxin_Rv0909/MT0933"/>
</dbReference>
<reference evidence="2 3" key="1">
    <citation type="submission" date="2020-04" db="EMBL/GenBank/DDBJ databases">
        <title>MicrobeNet Type strains.</title>
        <authorList>
            <person name="Nicholson A.C."/>
        </authorList>
    </citation>
    <scope>NUCLEOTIDE SEQUENCE [LARGE SCALE GENOMIC DNA]</scope>
    <source>
        <strain evidence="2 3">DSM 45078</strain>
    </source>
</reference>
<organism evidence="2 3">
    <name type="scientific">Nocardia speluncae</name>
    <dbReference type="NCBI Taxonomy" id="419477"/>
    <lineage>
        <taxon>Bacteria</taxon>
        <taxon>Bacillati</taxon>
        <taxon>Actinomycetota</taxon>
        <taxon>Actinomycetes</taxon>
        <taxon>Mycobacteriales</taxon>
        <taxon>Nocardiaceae</taxon>
        <taxon>Nocardia</taxon>
    </lineage>
</organism>